<dbReference type="Proteomes" id="UP000176185">
    <property type="component" value="Unassembled WGS sequence"/>
</dbReference>
<feature type="transmembrane region" description="Helical" evidence="1">
    <location>
        <begin position="44"/>
        <end position="64"/>
    </location>
</feature>
<sequence length="69" mass="7688">MKNAYFLSAALFSAAFLIGSFISFAWPIPPEVWQALSNPTADSLGFISWILGVVGFVAFVMAWWQERSK</sequence>
<dbReference type="STRING" id="1797243.A2943_02680"/>
<evidence type="ECO:0000256" key="1">
    <source>
        <dbReference type="SAM" id="Phobius"/>
    </source>
</evidence>
<gene>
    <name evidence="2" type="ORF">A2943_02680</name>
</gene>
<proteinExistence type="predicted"/>
<keyword evidence="1" id="KW-0812">Transmembrane</keyword>
<keyword evidence="1" id="KW-0472">Membrane</keyword>
<dbReference type="AlphaFoldDB" id="A0A1F4XI36"/>
<evidence type="ECO:0000313" key="2">
    <source>
        <dbReference type="EMBL" id="OGC80763.1"/>
    </source>
</evidence>
<accession>A0A1F4XI36</accession>
<dbReference type="EMBL" id="MEWX01000014">
    <property type="protein sequence ID" value="OGC80763.1"/>
    <property type="molecule type" value="Genomic_DNA"/>
</dbReference>
<name>A0A1F4XI36_9BACT</name>
<protein>
    <submittedName>
        <fullName evidence="2">Uncharacterized protein</fullName>
    </submittedName>
</protein>
<comment type="caution">
    <text evidence="2">The sequence shown here is derived from an EMBL/GenBank/DDBJ whole genome shotgun (WGS) entry which is preliminary data.</text>
</comment>
<reference evidence="2 3" key="1">
    <citation type="journal article" date="2016" name="Nat. Commun.">
        <title>Thousands of microbial genomes shed light on interconnected biogeochemical processes in an aquifer system.</title>
        <authorList>
            <person name="Anantharaman K."/>
            <person name="Brown C.T."/>
            <person name="Hug L.A."/>
            <person name="Sharon I."/>
            <person name="Castelle C.J."/>
            <person name="Probst A.J."/>
            <person name="Thomas B.C."/>
            <person name="Singh A."/>
            <person name="Wilkins M.J."/>
            <person name="Karaoz U."/>
            <person name="Brodie E.L."/>
            <person name="Williams K.H."/>
            <person name="Hubbard S.S."/>
            <person name="Banfield J.F."/>
        </authorList>
    </citation>
    <scope>NUCLEOTIDE SEQUENCE [LARGE SCALE GENOMIC DNA]</scope>
</reference>
<keyword evidence="1" id="KW-1133">Transmembrane helix</keyword>
<evidence type="ECO:0000313" key="3">
    <source>
        <dbReference type="Proteomes" id="UP000176185"/>
    </source>
</evidence>
<organism evidence="2 3">
    <name type="scientific">Candidatus Adlerbacteria bacterium RIFCSPLOWO2_01_FULL_51_16</name>
    <dbReference type="NCBI Taxonomy" id="1797243"/>
    <lineage>
        <taxon>Bacteria</taxon>
        <taxon>Candidatus Adleribacteriota</taxon>
    </lineage>
</organism>